<comment type="caution">
    <text evidence="2">The sequence shown here is derived from an EMBL/GenBank/DDBJ whole genome shotgun (WGS) entry which is preliminary data.</text>
</comment>
<keyword evidence="1" id="KW-0812">Transmembrane</keyword>
<evidence type="ECO:0000256" key="1">
    <source>
        <dbReference type="SAM" id="Phobius"/>
    </source>
</evidence>
<keyword evidence="3" id="KW-1185">Reference proteome</keyword>
<dbReference type="NCBIfam" id="NF046122">
    <property type="entry name" value="morpho_MmpA"/>
    <property type="match status" value="1"/>
</dbReference>
<sequence length="48" mass="5199">MPTHRTTRPRPTPTRPTARAVTLGLSLAVLAGVGWVAGMIYTLITWPL</sequence>
<organism evidence="2 3">
    <name type="scientific">Streptomyces cellulosae</name>
    <dbReference type="NCBI Taxonomy" id="1968"/>
    <lineage>
        <taxon>Bacteria</taxon>
        <taxon>Bacillati</taxon>
        <taxon>Actinomycetota</taxon>
        <taxon>Actinomycetes</taxon>
        <taxon>Kitasatosporales</taxon>
        <taxon>Streptomycetaceae</taxon>
        <taxon>Streptomyces</taxon>
    </lineage>
</organism>
<proteinExistence type="predicted"/>
<dbReference type="RefSeq" id="WP_189903948.1">
    <property type="nucleotide sequence ID" value="NZ_JBHVBU010000075.1"/>
</dbReference>
<keyword evidence="1" id="KW-1133">Transmembrane helix</keyword>
<protein>
    <submittedName>
        <fullName evidence="2">Morphogenic membrane protein MmpA</fullName>
    </submittedName>
</protein>
<dbReference type="EMBL" id="JBHVBU010000075">
    <property type="protein sequence ID" value="MFE7965965.1"/>
    <property type="molecule type" value="Genomic_DNA"/>
</dbReference>
<evidence type="ECO:0000313" key="2">
    <source>
        <dbReference type="EMBL" id="MFE7965965.1"/>
    </source>
</evidence>
<keyword evidence="1" id="KW-0472">Membrane</keyword>
<accession>A0ABW6JKQ0</accession>
<evidence type="ECO:0000313" key="3">
    <source>
        <dbReference type="Proteomes" id="UP001600650"/>
    </source>
</evidence>
<dbReference type="Proteomes" id="UP001600650">
    <property type="component" value="Unassembled WGS sequence"/>
</dbReference>
<gene>
    <name evidence="2" type="primary">mmpA</name>
    <name evidence="2" type="ORF">ACFU0X_23490</name>
</gene>
<feature type="transmembrane region" description="Helical" evidence="1">
    <location>
        <begin position="21"/>
        <end position="44"/>
    </location>
</feature>
<reference evidence="2 3" key="1">
    <citation type="submission" date="2024-09" db="EMBL/GenBank/DDBJ databases">
        <title>The Natural Products Discovery Center: Release of the First 8490 Sequenced Strains for Exploring Actinobacteria Biosynthetic Diversity.</title>
        <authorList>
            <person name="Kalkreuter E."/>
            <person name="Kautsar S.A."/>
            <person name="Yang D."/>
            <person name="Bader C.D."/>
            <person name="Teijaro C.N."/>
            <person name="Fluegel L."/>
            <person name="Davis C.M."/>
            <person name="Simpson J.R."/>
            <person name="Lauterbach L."/>
            <person name="Steele A.D."/>
            <person name="Gui C."/>
            <person name="Meng S."/>
            <person name="Li G."/>
            <person name="Viehrig K."/>
            <person name="Ye F."/>
            <person name="Su P."/>
            <person name="Kiefer A.F."/>
            <person name="Nichols A."/>
            <person name="Cepeda A.J."/>
            <person name="Yan W."/>
            <person name="Fan B."/>
            <person name="Jiang Y."/>
            <person name="Adhikari A."/>
            <person name="Zheng C.-J."/>
            <person name="Schuster L."/>
            <person name="Cowan T.M."/>
            <person name="Smanski M.J."/>
            <person name="Chevrette M.G."/>
            <person name="De Carvalho L.P.S."/>
            <person name="Shen B."/>
        </authorList>
    </citation>
    <scope>NUCLEOTIDE SEQUENCE [LARGE SCALE GENOMIC DNA]</scope>
    <source>
        <strain evidence="2 3">NPDC057399</strain>
    </source>
</reference>
<dbReference type="InterPro" id="IPR059130">
    <property type="entry name" value="MmpA_put"/>
</dbReference>
<name>A0ABW6JKQ0_STRCE</name>